<dbReference type="GO" id="GO:0009401">
    <property type="term" value="P:phosphoenolpyruvate-dependent sugar phosphotransferase system"/>
    <property type="evidence" value="ECO:0007669"/>
    <property type="project" value="UniProtKB-KW"/>
</dbReference>
<dbReference type="RefSeq" id="WP_049218105.1">
    <property type="nucleotide sequence ID" value="NZ_CABGUH010000005.1"/>
</dbReference>
<evidence type="ECO:0000256" key="3">
    <source>
        <dbReference type="ARBA" id="ARBA00022475"/>
    </source>
</evidence>
<dbReference type="InterPro" id="IPR050303">
    <property type="entry name" value="GatZ_KbaZ_carbometab"/>
</dbReference>
<name>A0A2N8PW01_ENTAV</name>
<protein>
    <submittedName>
        <fullName evidence="10">PTS sugar transporter subunit IIC</fullName>
    </submittedName>
</protein>
<proteinExistence type="predicted"/>
<evidence type="ECO:0000256" key="2">
    <source>
        <dbReference type="ARBA" id="ARBA00022448"/>
    </source>
</evidence>
<evidence type="ECO:0000256" key="7">
    <source>
        <dbReference type="ARBA" id="ARBA00022989"/>
    </source>
</evidence>
<evidence type="ECO:0000256" key="8">
    <source>
        <dbReference type="ARBA" id="ARBA00023136"/>
    </source>
</evidence>
<organism evidence="10 11">
    <name type="scientific">Enterococcus avium</name>
    <name type="common">Streptococcus avium</name>
    <dbReference type="NCBI Taxonomy" id="33945"/>
    <lineage>
        <taxon>Bacteria</taxon>
        <taxon>Bacillati</taxon>
        <taxon>Bacillota</taxon>
        <taxon>Bacilli</taxon>
        <taxon>Lactobacillales</taxon>
        <taxon>Enterococcaceae</taxon>
        <taxon>Enterococcus</taxon>
    </lineage>
</organism>
<sequence>MLVQSIVLGLIGVFVMLDSRLLGRLNFERPLIVGTLVGLALGDLEKGLLVGASIELISLGVVQVGAAVPADMTLGAVIATAFAILSGSNAETALTIAIPIAILGQLLGILMRTVLASLTHRADALIEEGKFKRVQHIHIVWGTILYSLMYFVPIFLAIYFGTDLVKSIVDAIPEWITDGLSLASKLLPAYGFALLLQTMLSKKMMPFLVLGFLITAYSGLGITGVALFAGIVAFVMYQIEANKSGGSGSGGPDQEPDALDDL</sequence>
<accession>A0A2N8PW01</accession>
<comment type="subcellular location">
    <subcellularLocation>
        <location evidence="1">Cell membrane</location>
        <topology evidence="1">Multi-pass membrane protein</topology>
    </subcellularLocation>
</comment>
<comment type="caution">
    <text evidence="10">The sequence shown here is derived from an EMBL/GenBank/DDBJ whole genome shotgun (WGS) entry which is preliminary data.</text>
</comment>
<feature type="transmembrane region" description="Helical" evidence="9">
    <location>
        <begin position="96"/>
        <end position="118"/>
    </location>
</feature>
<dbReference type="AlphaFoldDB" id="A0A2N8PW01"/>
<reference evidence="10 11" key="1">
    <citation type="submission" date="2017-10" db="EMBL/GenBank/DDBJ databases">
        <title>FDA dAtabase for Regulatory Grade micrObial Sequences (FDA-ARGOS): Supporting development and validation of Infectious Disease Dx tests.</title>
        <authorList>
            <person name="Campos J."/>
            <person name="Goldberg B."/>
            <person name="Tallon L.J."/>
            <person name="Sadzewicz L."/>
            <person name="Sengamalay N."/>
            <person name="Ott S."/>
            <person name="Godinez A."/>
            <person name="Nagaraj S."/>
            <person name="Vyas G."/>
            <person name="Aluvathingal J."/>
            <person name="Nadendla S."/>
            <person name="Geyer C."/>
            <person name="Nandy P."/>
            <person name="Hobson J."/>
            <person name="Sichtig H."/>
        </authorList>
    </citation>
    <scope>NUCLEOTIDE SEQUENCE [LARGE SCALE GENOMIC DNA]</scope>
    <source>
        <strain evidence="10 11">FDAARGOS_185</strain>
    </source>
</reference>
<dbReference type="EMBL" id="PDXQ01000001">
    <property type="protein sequence ID" value="TRZ33832.1"/>
    <property type="molecule type" value="Genomic_DNA"/>
</dbReference>
<dbReference type="InterPro" id="IPR004700">
    <property type="entry name" value="PTS_IIC_man"/>
</dbReference>
<evidence type="ECO:0000256" key="9">
    <source>
        <dbReference type="SAM" id="Phobius"/>
    </source>
</evidence>
<dbReference type="PANTHER" id="PTHR32502">
    <property type="entry name" value="N-ACETYLGALACTOSAMINE PERMEASE II COMPONENT-RELATED"/>
    <property type="match status" value="1"/>
</dbReference>
<keyword evidence="5" id="KW-0598">Phosphotransferase system</keyword>
<feature type="transmembrane region" description="Helical" evidence="9">
    <location>
        <begin position="180"/>
        <end position="200"/>
    </location>
</feature>
<feature type="transmembrane region" description="Helical" evidence="9">
    <location>
        <begin position="139"/>
        <end position="160"/>
    </location>
</feature>
<evidence type="ECO:0000313" key="10">
    <source>
        <dbReference type="EMBL" id="TRZ33832.1"/>
    </source>
</evidence>
<keyword evidence="3" id="KW-1003">Cell membrane</keyword>
<keyword evidence="7 9" id="KW-1133">Transmembrane helix</keyword>
<evidence type="ECO:0000256" key="1">
    <source>
        <dbReference type="ARBA" id="ARBA00004651"/>
    </source>
</evidence>
<evidence type="ECO:0000313" key="11">
    <source>
        <dbReference type="Proteomes" id="UP000316316"/>
    </source>
</evidence>
<dbReference type="Proteomes" id="UP000316316">
    <property type="component" value="Unassembled WGS sequence"/>
</dbReference>
<evidence type="ECO:0000256" key="6">
    <source>
        <dbReference type="ARBA" id="ARBA00022692"/>
    </source>
</evidence>
<dbReference type="GeneID" id="69568246"/>
<gene>
    <name evidence="10" type="ORF">AUF17_06945</name>
</gene>
<evidence type="ECO:0000256" key="5">
    <source>
        <dbReference type="ARBA" id="ARBA00022683"/>
    </source>
</evidence>
<dbReference type="GO" id="GO:0005886">
    <property type="term" value="C:plasma membrane"/>
    <property type="evidence" value="ECO:0007669"/>
    <property type="project" value="UniProtKB-SubCell"/>
</dbReference>
<keyword evidence="8 9" id="KW-0472">Membrane</keyword>
<keyword evidence="2" id="KW-0813">Transport</keyword>
<evidence type="ECO:0000256" key="4">
    <source>
        <dbReference type="ARBA" id="ARBA00022597"/>
    </source>
</evidence>
<feature type="transmembrane region" description="Helical" evidence="9">
    <location>
        <begin position="207"/>
        <end position="237"/>
    </location>
</feature>
<keyword evidence="6 9" id="KW-0812">Transmembrane</keyword>
<dbReference type="Pfam" id="PF03609">
    <property type="entry name" value="EII-Sor"/>
    <property type="match status" value="1"/>
</dbReference>
<dbReference type="PROSITE" id="PS51106">
    <property type="entry name" value="PTS_EIIC_TYPE_4"/>
    <property type="match status" value="1"/>
</dbReference>
<dbReference type="PANTHER" id="PTHR32502:SF8">
    <property type="entry name" value="N-ACETYLGALACTOSAMINE PERMEASE IIC COMPONENT 1"/>
    <property type="match status" value="1"/>
</dbReference>
<keyword evidence="4 10" id="KW-0762">Sugar transport</keyword>